<keyword evidence="1" id="KW-0812">Transmembrane</keyword>
<proteinExistence type="predicted"/>
<evidence type="ECO:0000313" key="2">
    <source>
        <dbReference type="EMBL" id="GAI73073.1"/>
    </source>
</evidence>
<comment type="caution">
    <text evidence="2">The sequence shown here is derived from an EMBL/GenBank/DDBJ whole genome shotgun (WGS) entry which is preliminary data.</text>
</comment>
<feature type="non-terminal residue" evidence="2">
    <location>
        <position position="42"/>
    </location>
</feature>
<accession>X1QXS9</accession>
<protein>
    <submittedName>
        <fullName evidence="2">Uncharacterized protein</fullName>
    </submittedName>
</protein>
<dbReference type="EMBL" id="BARW01012675">
    <property type="protein sequence ID" value="GAI73073.1"/>
    <property type="molecule type" value="Genomic_DNA"/>
</dbReference>
<keyword evidence="1" id="KW-1133">Transmembrane helix</keyword>
<evidence type="ECO:0000256" key="1">
    <source>
        <dbReference type="SAM" id="Phobius"/>
    </source>
</evidence>
<dbReference type="AlphaFoldDB" id="X1QXS9"/>
<feature type="transmembrane region" description="Helical" evidence="1">
    <location>
        <begin position="21"/>
        <end position="41"/>
    </location>
</feature>
<gene>
    <name evidence="2" type="ORF">S12H4_23727</name>
</gene>
<name>X1QXS9_9ZZZZ</name>
<reference evidence="2" key="1">
    <citation type="journal article" date="2014" name="Front. Microbiol.">
        <title>High frequency of phylogenetically diverse reductive dehalogenase-homologous genes in deep subseafloor sedimentary metagenomes.</title>
        <authorList>
            <person name="Kawai M."/>
            <person name="Futagami T."/>
            <person name="Toyoda A."/>
            <person name="Takaki Y."/>
            <person name="Nishi S."/>
            <person name="Hori S."/>
            <person name="Arai W."/>
            <person name="Tsubouchi T."/>
            <person name="Morono Y."/>
            <person name="Uchiyama I."/>
            <person name="Ito T."/>
            <person name="Fujiyama A."/>
            <person name="Inagaki F."/>
            <person name="Takami H."/>
        </authorList>
    </citation>
    <scope>NUCLEOTIDE SEQUENCE</scope>
    <source>
        <strain evidence="2">Expedition CK06-06</strain>
    </source>
</reference>
<sequence length="42" mass="4316">MASVICANAVVVKSSVPLPKYVISININAMIIIAAAASFVIL</sequence>
<organism evidence="2">
    <name type="scientific">marine sediment metagenome</name>
    <dbReference type="NCBI Taxonomy" id="412755"/>
    <lineage>
        <taxon>unclassified sequences</taxon>
        <taxon>metagenomes</taxon>
        <taxon>ecological metagenomes</taxon>
    </lineage>
</organism>
<keyword evidence="1" id="KW-0472">Membrane</keyword>